<organism evidence="2 3">
    <name type="scientific">Chloebia gouldiae</name>
    <name type="common">Gouldian finch</name>
    <name type="synonym">Erythrura gouldiae</name>
    <dbReference type="NCBI Taxonomy" id="44316"/>
    <lineage>
        <taxon>Eukaryota</taxon>
        <taxon>Metazoa</taxon>
        <taxon>Chordata</taxon>
        <taxon>Craniata</taxon>
        <taxon>Vertebrata</taxon>
        <taxon>Euteleostomi</taxon>
        <taxon>Archelosauria</taxon>
        <taxon>Archosauria</taxon>
        <taxon>Dinosauria</taxon>
        <taxon>Saurischia</taxon>
        <taxon>Theropoda</taxon>
        <taxon>Coelurosauria</taxon>
        <taxon>Aves</taxon>
        <taxon>Neognathae</taxon>
        <taxon>Neoaves</taxon>
        <taxon>Telluraves</taxon>
        <taxon>Australaves</taxon>
        <taxon>Passeriformes</taxon>
        <taxon>Passeroidea</taxon>
        <taxon>Passeridae</taxon>
        <taxon>Chloebia</taxon>
    </lineage>
</organism>
<protein>
    <submittedName>
        <fullName evidence="2">Uncharacterized protein</fullName>
    </submittedName>
</protein>
<evidence type="ECO:0000313" key="2">
    <source>
        <dbReference type="EMBL" id="RLV98093.1"/>
    </source>
</evidence>
<feature type="region of interest" description="Disordered" evidence="1">
    <location>
        <begin position="1"/>
        <end position="62"/>
    </location>
</feature>
<dbReference type="Proteomes" id="UP000276834">
    <property type="component" value="Unassembled WGS sequence"/>
</dbReference>
<reference evidence="2 3" key="1">
    <citation type="journal article" date="2018" name="Proc. R. Soc. B">
        <title>A non-coding region near Follistatin controls head colour polymorphism in the Gouldian finch.</title>
        <authorList>
            <person name="Toomey M.B."/>
            <person name="Marques C.I."/>
            <person name="Andrade P."/>
            <person name="Araujo P.M."/>
            <person name="Sabatino S."/>
            <person name="Gazda M.A."/>
            <person name="Afonso S."/>
            <person name="Lopes R.J."/>
            <person name="Corbo J.C."/>
            <person name="Carneiro M."/>
        </authorList>
    </citation>
    <scope>NUCLEOTIDE SEQUENCE [LARGE SCALE GENOMIC DNA]</scope>
    <source>
        <strain evidence="2">Red01</strain>
        <tissue evidence="2">Muscle</tissue>
    </source>
</reference>
<gene>
    <name evidence="2" type="ORF">DV515_00011080</name>
</gene>
<dbReference type="OrthoDB" id="9428706at2759"/>
<sequence>MTTPGMLPAGAGVLPPPRVPPRPPLRPARGSGSLTSPHSASRRPLIPILHPAWTSPPAAGREERSCRASRRLLPAVPSCAWTPLLARLGGVFWGFLLVFGLPPPRDKRAGVGYSRAPPAPPRPRVPVRSGDATFPKAMDNVTVRQGESATLR</sequence>
<name>A0A3L8S7D7_CHLGU</name>
<keyword evidence="3" id="KW-1185">Reference proteome</keyword>
<feature type="region of interest" description="Disordered" evidence="1">
    <location>
        <begin position="107"/>
        <end position="152"/>
    </location>
</feature>
<feature type="compositionally biased region" description="Polar residues" evidence="1">
    <location>
        <begin position="142"/>
        <end position="152"/>
    </location>
</feature>
<feature type="compositionally biased region" description="Pro residues" evidence="1">
    <location>
        <begin position="14"/>
        <end position="26"/>
    </location>
</feature>
<comment type="caution">
    <text evidence="2">The sequence shown here is derived from an EMBL/GenBank/DDBJ whole genome shotgun (WGS) entry which is preliminary data.</text>
</comment>
<accession>A0A3L8S7D7</accession>
<evidence type="ECO:0000256" key="1">
    <source>
        <dbReference type="SAM" id="MobiDB-lite"/>
    </source>
</evidence>
<dbReference type="AlphaFoldDB" id="A0A3L8S7D7"/>
<evidence type="ECO:0000313" key="3">
    <source>
        <dbReference type="Proteomes" id="UP000276834"/>
    </source>
</evidence>
<dbReference type="EMBL" id="QUSF01000045">
    <property type="protein sequence ID" value="RLV98093.1"/>
    <property type="molecule type" value="Genomic_DNA"/>
</dbReference>
<proteinExistence type="predicted"/>